<dbReference type="KEGG" id="asau:88174801"/>
<dbReference type="Proteomes" id="UP001338582">
    <property type="component" value="Chromosome 4"/>
</dbReference>
<evidence type="ECO:0000313" key="2">
    <source>
        <dbReference type="Proteomes" id="UP001338582"/>
    </source>
</evidence>
<accession>A0AAX4HF26</accession>
<dbReference type="EMBL" id="CP138897">
    <property type="protein sequence ID" value="WPK26385.1"/>
    <property type="molecule type" value="Genomic_DNA"/>
</dbReference>
<organism evidence="1 2">
    <name type="scientific">Australozyma saopauloensis</name>
    <dbReference type="NCBI Taxonomy" id="291208"/>
    <lineage>
        <taxon>Eukaryota</taxon>
        <taxon>Fungi</taxon>
        <taxon>Dikarya</taxon>
        <taxon>Ascomycota</taxon>
        <taxon>Saccharomycotina</taxon>
        <taxon>Pichiomycetes</taxon>
        <taxon>Metschnikowiaceae</taxon>
        <taxon>Australozyma</taxon>
    </lineage>
</organism>
<protein>
    <submittedName>
        <fullName evidence="1">Uncharacterized protein</fullName>
    </submittedName>
</protein>
<dbReference type="RefSeq" id="XP_062878766.1">
    <property type="nucleotide sequence ID" value="XM_063022696.1"/>
</dbReference>
<dbReference type="GeneID" id="88174801"/>
<sequence>MDVPAEVDCVTKTKLSFTQYFHNPMTGKRITIFRTKLSSRMTINSKRMIIHPLAIVKPHDYPLFKTRTRLARSHQTENSSRPKSMKPKIFAFSIRKIISPPHHTPLSTPIINYSIACSRDPLPELPGHYHRFRGLSPPDSGSSLHCCLSLDSIGEFCSIHTKQSRSRISGS</sequence>
<gene>
    <name evidence="1" type="ORF">PUMCH_003738</name>
</gene>
<name>A0AAX4HF26_9ASCO</name>
<keyword evidence="2" id="KW-1185">Reference proteome</keyword>
<dbReference type="AlphaFoldDB" id="A0AAX4HF26"/>
<reference evidence="1 2" key="1">
    <citation type="submission" date="2023-10" db="EMBL/GenBank/DDBJ databases">
        <title>Draft Genome Sequence of Candida saopaulonensis from a very Premature Infant with Sepsis.</title>
        <authorList>
            <person name="Ning Y."/>
            <person name="Dai R."/>
            <person name="Xiao M."/>
            <person name="Xu Y."/>
            <person name="Yan Q."/>
            <person name="Zhang L."/>
        </authorList>
    </citation>
    <scope>NUCLEOTIDE SEQUENCE [LARGE SCALE GENOMIC DNA]</scope>
    <source>
        <strain evidence="1 2">19XY460</strain>
    </source>
</reference>
<evidence type="ECO:0000313" key="1">
    <source>
        <dbReference type="EMBL" id="WPK26385.1"/>
    </source>
</evidence>
<proteinExistence type="predicted"/>